<dbReference type="InterPro" id="IPR020449">
    <property type="entry name" value="Tscrpt_reg_AraC-type_HTH"/>
</dbReference>
<dbReference type="SUPFAM" id="SSF46689">
    <property type="entry name" value="Homeodomain-like"/>
    <property type="match status" value="1"/>
</dbReference>
<dbReference type="PROSITE" id="PS00041">
    <property type="entry name" value="HTH_ARAC_FAMILY_1"/>
    <property type="match status" value="1"/>
</dbReference>
<evidence type="ECO:0000313" key="6">
    <source>
        <dbReference type="Proteomes" id="UP000199675"/>
    </source>
</evidence>
<dbReference type="InterPro" id="IPR018062">
    <property type="entry name" value="HTH_AraC-typ_CS"/>
</dbReference>
<dbReference type="GO" id="GO:0000976">
    <property type="term" value="F:transcription cis-regulatory region binding"/>
    <property type="evidence" value="ECO:0007669"/>
    <property type="project" value="TreeGrafter"/>
</dbReference>
<gene>
    <name evidence="5" type="ORF">SAMN04487960_10589</name>
</gene>
<evidence type="ECO:0000256" key="2">
    <source>
        <dbReference type="ARBA" id="ARBA00023125"/>
    </source>
</evidence>
<dbReference type="EMBL" id="FNNE01000005">
    <property type="protein sequence ID" value="SDW93553.1"/>
    <property type="molecule type" value="Genomic_DNA"/>
</dbReference>
<organism evidence="5 6">
    <name type="scientific">Marinobacter mobilis</name>
    <dbReference type="NCBI Taxonomy" id="488533"/>
    <lineage>
        <taxon>Bacteria</taxon>
        <taxon>Pseudomonadati</taxon>
        <taxon>Pseudomonadota</taxon>
        <taxon>Gammaproteobacteria</taxon>
        <taxon>Pseudomonadales</taxon>
        <taxon>Marinobacteraceae</taxon>
        <taxon>Marinobacter</taxon>
    </lineage>
</organism>
<dbReference type="InterPro" id="IPR018060">
    <property type="entry name" value="HTH_AraC"/>
</dbReference>
<dbReference type="GO" id="GO:0009893">
    <property type="term" value="P:positive regulation of metabolic process"/>
    <property type="evidence" value="ECO:0007669"/>
    <property type="project" value="UniProtKB-ARBA"/>
</dbReference>
<feature type="domain" description="HTH araC/xylS-type" evidence="4">
    <location>
        <begin position="260"/>
        <end position="341"/>
    </location>
</feature>
<dbReference type="Pfam" id="PF12625">
    <property type="entry name" value="Arabinose_bd"/>
    <property type="match status" value="1"/>
</dbReference>
<sequence length="345" mass="37913">MLSSGVAVDLPVIKAHYADILCQLVEEKGASRGTLLTAADIRPSALSHPDNLITVSQFVALNRAALVLSDDPALGLEYGRRLKFTTHGALSQAAISSETIEEALKVLIKYFRVRFVYMDLDFFVDGDDAVIQLKVRHDLEDLYVFNVEVVLASLMDVNLLLFGTCLLDGGSCRLSYPSPGHDKAYQSMFGAAVSFSAGANQLRFRKKYLGLPIALSNPVARRVAEEQCEEELRHLEANLTVSGRVQRQLESVRWGRLPGLEAIADSLGVSSRTLRRQLSAEGAKFQAILDRVRHTKATLLLQTSPLSIDEIADRLGYSDPSNFGRAFRKWEGVSPSVYRATVSAS</sequence>
<keyword evidence="1" id="KW-0805">Transcription regulation</keyword>
<evidence type="ECO:0000256" key="3">
    <source>
        <dbReference type="ARBA" id="ARBA00023163"/>
    </source>
</evidence>
<dbReference type="Gene3D" id="1.10.10.60">
    <property type="entry name" value="Homeodomain-like"/>
    <property type="match status" value="1"/>
</dbReference>
<keyword evidence="3" id="KW-0804">Transcription</keyword>
<proteinExistence type="predicted"/>
<dbReference type="GO" id="GO:0005829">
    <property type="term" value="C:cytosol"/>
    <property type="evidence" value="ECO:0007669"/>
    <property type="project" value="TreeGrafter"/>
</dbReference>
<evidence type="ECO:0000313" key="5">
    <source>
        <dbReference type="EMBL" id="SDW93553.1"/>
    </source>
</evidence>
<name>A0A1H2XKX9_9GAMM</name>
<dbReference type="Pfam" id="PF12833">
    <property type="entry name" value="HTH_18"/>
    <property type="match status" value="1"/>
</dbReference>
<keyword evidence="2 5" id="KW-0238">DNA-binding</keyword>
<protein>
    <submittedName>
        <fullName evidence="5">AraC-type DNA-binding protein</fullName>
    </submittedName>
</protein>
<dbReference type="PROSITE" id="PS01124">
    <property type="entry name" value="HTH_ARAC_FAMILY_2"/>
    <property type="match status" value="1"/>
</dbReference>
<dbReference type="Proteomes" id="UP000199675">
    <property type="component" value="Unassembled WGS sequence"/>
</dbReference>
<reference evidence="5 6" key="1">
    <citation type="submission" date="2016-10" db="EMBL/GenBank/DDBJ databases">
        <authorList>
            <person name="de Groot N.N."/>
        </authorList>
    </citation>
    <scope>NUCLEOTIDE SEQUENCE [LARGE SCALE GENOMIC DNA]</scope>
    <source>
        <strain evidence="5 6">CGMCC 1.7059</strain>
    </source>
</reference>
<keyword evidence="6" id="KW-1185">Reference proteome</keyword>
<dbReference type="InterPro" id="IPR009057">
    <property type="entry name" value="Homeodomain-like_sf"/>
</dbReference>
<dbReference type="OrthoDB" id="6079354at2"/>
<dbReference type="AlphaFoldDB" id="A0A1H2XKX9"/>
<dbReference type="PANTHER" id="PTHR47894:SF1">
    <property type="entry name" value="HTH-TYPE TRANSCRIPTIONAL REGULATOR VQSM"/>
    <property type="match status" value="1"/>
</dbReference>
<dbReference type="GO" id="GO:0003700">
    <property type="term" value="F:DNA-binding transcription factor activity"/>
    <property type="evidence" value="ECO:0007669"/>
    <property type="project" value="InterPro"/>
</dbReference>
<evidence type="ECO:0000256" key="1">
    <source>
        <dbReference type="ARBA" id="ARBA00023015"/>
    </source>
</evidence>
<dbReference type="PANTHER" id="PTHR47894">
    <property type="entry name" value="HTH-TYPE TRANSCRIPTIONAL REGULATOR GADX"/>
    <property type="match status" value="1"/>
</dbReference>
<dbReference type="PRINTS" id="PR00032">
    <property type="entry name" value="HTHARAC"/>
</dbReference>
<accession>A0A1H2XKX9</accession>
<dbReference type="SMART" id="SM00342">
    <property type="entry name" value="HTH_ARAC"/>
    <property type="match status" value="1"/>
</dbReference>
<dbReference type="RefSeq" id="WP_091812765.1">
    <property type="nucleotide sequence ID" value="NZ_FNNE01000005.1"/>
</dbReference>
<dbReference type="InterPro" id="IPR032687">
    <property type="entry name" value="AraC-type_N"/>
</dbReference>
<evidence type="ECO:0000259" key="4">
    <source>
        <dbReference type="PROSITE" id="PS01124"/>
    </source>
</evidence>